<keyword evidence="2" id="KW-1185">Reference proteome</keyword>
<evidence type="ECO:0000313" key="1">
    <source>
        <dbReference type="EMBL" id="KAF5092946.1"/>
    </source>
</evidence>
<name>A0ACB6UYR1_9ASCO</name>
<organism evidence="1 2">
    <name type="scientific">Geotrichum galactomycetum</name>
    <dbReference type="NCBI Taxonomy" id="27317"/>
    <lineage>
        <taxon>Eukaryota</taxon>
        <taxon>Fungi</taxon>
        <taxon>Dikarya</taxon>
        <taxon>Ascomycota</taxon>
        <taxon>Saccharomycotina</taxon>
        <taxon>Dipodascomycetes</taxon>
        <taxon>Dipodascales</taxon>
        <taxon>Dipodascaceae</taxon>
        <taxon>Geotrichum</taxon>
    </lineage>
</organism>
<comment type="caution">
    <text evidence="1">The sequence shown here is derived from an EMBL/GenBank/DDBJ whole genome shotgun (WGS) entry which is preliminary data.</text>
</comment>
<sequence length="395" mass="43875">MSFVNICRDNNDPFYRYKMPLIISKIEGRGNGIRTAIMNTSDVARALSRPPVYIIKFFGFELGAQTSINEADDRYHVNGSHDSPKLQDLLDGFITKFVLCKACKNPETDIIVQKDGSLFRDCKACGKRTSIDLKHKLASYIAKNPPSTAKQGKKKAAATASANTGAADLNDEVNGSGSKSPADHNSDDEFSRFKAEASGINVNDRDDGWAADLSAEAVKARQKENEQSLSNLKLDDEDSDNAKFDEFGEWVADEDAEHNDVDIYKKAIDLGIAKKHRTVQVLAQTLFTEDIVDEIEEHAGLLKKLVTGEKHQKALLGGIERFVGLTHAELIPKIPKILHALYDEEILEEEIIISWGSKASKKYVDKDISKKVRKAAKPFIEWLEQAESESESESE</sequence>
<protein>
    <submittedName>
        <fullName evidence="1">Uncharacterized protein</fullName>
    </submittedName>
</protein>
<reference evidence="1 2" key="1">
    <citation type="journal article" date="2020" name="Front. Microbiol.">
        <title>Phenotypic and Genetic Characterization of the Cheese Ripening Yeast Geotrichum candidum.</title>
        <authorList>
            <person name="Perkins V."/>
            <person name="Vignola S."/>
            <person name="Lessard M.H."/>
            <person name="Plante P.L."/>
            <person name="Corbeil J."/>
            <person name="Dugat-Bony E."/>
            <person name="Frenette M."/>
            <person name="Labrie S."/>
        </authorList>
    </citation>
    <scope>NUCLEOTIDE SEQUENCE [LARGE SCALE GENOMIC DNA]</scope>
    <source>
        <strain evidence="1 2">LMA-1147</strain>
    </source>
</reference>
<proteinExistence type="predicted"/>
<gene>
    <name evidence="1" type="ORF">D0Z00_004320</name>
</gene>
<evidence type="ECO:0000313" key="2">
    <source>
        <dbReference type="Proteomes" id="UP000744676"/>
    </source>
</evidence>
<dbReference type="EMBL" id="QVQA01000299">
    <property type="protein sequence ID" value="KAF5092946.1"/>
    <property type="molecule type" value="Genomic_DNA"/>
</dbReference>
<accession>A0ACB6UYR1</accession>
<dbReference type="Proteomes" id="UP000744676">
    <property type="component" value="Unassembled WGS sequence"/>
</dbReference>